<evidence type="ECO:0000256" key="2">
    <source>
        <dbReference type="ARBA" id="ARBA00022517"/>
    </source>
</evidence>
<evidence type="ECO:0000313" key="6">
    <source>
        <dbReference type="EMBL" id="SVA62084.1"/>
    </source>
</evidence>
<dbReference type="NCBIfam" id="TIGR00250">
    <property type="entry name" value="RNAse_H_YqgF"/>
    <property type="match status" value="1"/>
</dbReference>
<dbReference type="InterPro" id="IPR005227">
    <property type="entry name" value="YqgF"/>
</dbReference>
<dbReference type="PANTHER" id="PTHR33317">
    <property type="entry name" value="POLYNUCLEOTIDYL TRANSFERASE, RIBONUCLEASE H-LIKE SUPERFAMILY PROTEIN"/>
    <property type="match status" value="1"/>
</dbReference>
<dbReference type="SUPFAM" id="SSF53098">
    <property type="entry name" value="Ribonuclease H-like"/>
    <property type="match status" value="1"/>
</dbReference>
<keyword evidence="2" id="KW-0690">Ribosome biogenesis</keyword>
<dbReference type="EMBL" id="UINC01014578">
    <property type="protein sequence ID" value="SVA62084.1"/>
    <property type="molecule type" value="Genomic_DNA"/>
</dbReference>
<reference evidence="6" key="1">
    <citation type="submission" date="2018-05" db="EMBL/GenBank/DDBJ databases">
        <authorList>
            <person name="Lanie J.A."/>
            <person name="Ng W.-L."/>
            <person name="Kazmierczak K.M."/>
            <person name="Andrzejewski T.M."/>
            <person name="Davidsen T.M."/>
            <person name="Wayne K.J."/>
            <person name="Tettelin H."/>
            <person name="Glass J.I."/>
            <person name="Rusch D."/>
            <person name="Podicherti R."/>
            <person name="Tsui H.-C.T."/>
            <person name="Winkler M.E."/>
        </authorList>
    </citation>
    <scope>NUCLEOTIDE SEQUENCE</scope>
</reference>
<dbReference type="CDD" id="cd16964">
    <property type="entry name" value="YqgF"/>
    <property type="match status" value="1"/>
</dbReference>
<accession>A0A381XBI2</accession>
<keyword evidence="4" id="KW-0378">Hydrolase</keyword>
<dbReference type="HAMAP" id="MF_00651">
    <property type="entry name" value="Nuclease_YqgF"/>
    <property type="match status" value="1"/>
</dbReference>
<sequence>MKHEVYIAFDYGLKKTGVAIAQSITKTASPLLSLKMNNGEPDWEDIDSIFENFKPNCAIFGMPTKQINKANSLAKRINNFSSKIEKRYEISIEFINEHLTSKIAKDKLKEQRQEGILLRQIKKGQIDSMAATIILQEWMNREEE</sequence>
<proteinExistence type="inferred from homology"/>
<protein>
    <recommendedName>
        <fullName evidence="5">YqgF/RNase H-like domain-containing protein</fullName>
    </recommendedName>
</protein>
<dbReference type="AlphaFoldDB" id="A0A381XBI2"/>
<name>A0A381XBI2_9ZZZZ</name>
<dbReference type="GO" id="GO:0000967">
    <property type="term" value="P:rRNA 5'-end processing"/>
    <property type="evidence" value="ECO:0007669"/>
    <property type="project" value="TreeGrafter"/>
</dbReference>
<keyword evidence="3" id="KW-0540">Nuclease</keyword>
<evidence type="ECO:0000259" key="5">
    <source>
        <dbReference type="SMART" id="SM00732"/>
    </source>
</evidence>
<dbReference type="InterPro" id="IPR012337">
    <property type="entry name" value="RNaseH-like_sf"/>
</dbReference>
<dbReference type="GO" id="GO:0005829">
    <property type="term" value="C:cytosol"/>
    <property type="evidence" value="ECO:0007669"/>
    <property type="project" value="TreeGrafter"/>
</dbReference>
<dbReference type="SMART" id="SM00732">
    <property type="entry name" value="YqgFc"/>
    <property type="match status" value="1"/>
</dbReference>
<dbReference type="GO" id="GO:0004518">
    <property type="term" value="F:nuclease activity"/>
    <property type="evidence" value="ECO:0007669"/>
    <property type="project" value="UniProtKB-KW"/>
</dbReference>
<dbReference type="Gene3D" id="3.30.420.140">
    <property type="entry name" value="YqgF/RNase H-like domain"/>
    <property type="match status" value="1"/>
</dbReference>
<evidence type="ECO:0000256" key="1">
    <source>
        <dbReference type="ARBA" id="ARBA00022490"/>
    </source>
</evidence>
<evidence type="ECO:0000256" key="3">
    <source>
        <dbReference type="ARBA" id="ARBA00022722"/>
    </source>
</evidence>
<dbReference type="PANTHER" id="PTHR33317:SF4">
    <property type="entry name" value="POLYNUCLEOTIDYL TRANSFERASE, RIBONUCLEASE H-LIKE SUPERFAMILY PROTEIN"/>
    <property type="match status" value="1"/>
</dbReference>
<evidence type="ECO:0000256" key="4">
    <source>
        <dbReference type="ARBA" id="ARBA00022801"/>
    </source>
</evidence>
<feature type="domain" description="YqgF/RNase H-like" evidence="5">
    <location>
        <begin position="4"/>
        <end position="104"/>
    </location>
</feature>
<dbReference type="InterPro" id="IPR006641">
    <property type="entry name" value="YqgF/RNaseH-like_dom"/>
</dbReference>
<keyword evidence="1" id="KW-0963">Cytoplasm</keyword>
<gene>
    <name evidence="6" type="ORF">METZ01_LOCUS114938</name>
</gene>
<dbReference type="Pfam" id="PF03652">
    <property type="entry name" value="RuvX"/>
    <property type="match status" value="1"/>
</dbReference>
<dbReference type="InterPro" id="IPR037027">
    <property type="entry name" value="YqgF/RNaseH-like_dom_sf"/>
</dbReference>
<organism evidence="6">
    <name type="scientific">marine metagenome</name>
    <dbReference type="NCBI Taxonomy" id="408172"/>
    <lineage>
        <taxon>unclassified sequences</taxon>
        <taxon>metagenomes</taxon>
        <taxon>ecological metagenomes</taxon>
    </lineage>
</organism>
<dbReference type="GO" id="GO:0016787">
    <property type="term" value="F:hydrolase activity"/>
    <property type="evidence" value="ECO:0007669"/>
    <property type="project" value="UniProtKB-KW"/>
</dbReference>